<reference evidence="2 3" key="1">
    <citation type="submission" date="2014-04" db="EMBL/GenBank/DDBJ databases">
        <authorList>
            <consortium name="DOE Joint Genome Institute"/>
            <person name="Kuo A."/>
            <person name="Kohler A."/>
            <person name="Jargeat P."/>
            <person name="Nagy L.G."/>
            <person name="Floudas D."/>
            <person name="Copeland A."/>
            <person name="Barry K.W."/>
            <person name="Cichocki N."/>
            <person name="Veneault-Fourrey C."/>
            <person name="LaButti K."/>
            <person name="Lindquist E.A."/>
            <person name="Lipzen A."/>
            <person name="Lundell T."/>
            <person name="Morin E."/>
            <person name="Murat C."/>
            <person name="Sun H."/>
            <person name="Tunlid A."/>
            <person name="Henrissat B."/>
            <person name="Grigoriev I.V."/>
            <person name="Hibbett D.S."/>
            <person name="Martin F."/>
            <person name="Nordberg H.P."/>
            <person name="Cantor M.N."/>
            <person name="Hua S.X."/>
        </authorList>
    </citation>
    <scope>NUCLEOTIDE SEQUENCE [LARGE SCALE GENOMIC DNA]</scope>
    <source>
        <strain evidence="2 3">Ve08.2h10</strain>
    </source>
</reference>
<dbReference type="EMBL" id="KN826379">
    <property type="protein sequence ID" value="KIK79099.1"/>
    <property type="molecule type" value="Genomic_DNA"/>
</dbReference>
<proteinExistence type="predicted"/>
<dbReference type="AlphaFoldDB" id="A0A0D0DE57"/>
<dbReference type="InParanoid" id="A0A0D0DE57"/>
<gene>
    <name evidence="2" type="ORF">PAXRUDRAFT_162190</name>
</gene>
<feature type="domain" description="DUF6589" evidence="1">
    <location>
        <begin position="271"/>
        <end position="412"/>
    </location>
</feature>
<dbReference type="Proteomes" id="UP000054538">
    <property type="component" value="Unassembled WGS sequence"/>
</dbReference>
<evidence type="ECO:0000259" key="1">
    <source>
        <dbReference type="Pfam" id="PF20231"/>
    </source>
</evidence>
<feature type="non-terminal residue" evidence="2">
    <location>
        <position position="412"/>
    </location>
</feature>
<accession>A0A0D0DE57</accession>
<dbReference type="Pfam" id="PF20231">
    <property type="entry name" value="DUF6589"/>
    <property type="match status" value="1"/>
</dbReference>
<dbReference type="STRING" id="930991.A0A0D0DE57"/>
<protein>
    <recommendedName>
        <fullName evidence="1">DUF6589 domain-containing protein</fullName>
    </recommendedName>
</protein>
<name>A0A0D0DE57_9AGAM</name>
<dbReference type="InterPro" id="IPR046496">
    <property type="entry name" value="DUF6589"/>
</dbReference>
<evidence type="ECO:0000313" key="2">
    <source>
        <dbReference type="EMBL" id="KIK79099.1"/>
    </source>
</evidence>
<reference evidence="3" key="2">
    <citation type="submission" date="2015-01" db="EMBL/GenBank/DDBJ databases">
        <title>Evolutionary Origins and Diversification of the Mycorrhizal Mutualists.</title>
        <authorList>
            <consortium name="DOE Joint Genome Institute"/>
            <consortium name="Mycorrhizal Genomics Consortium"/>
            <person name="Kohler A."/>
            <person name="Kuo A."/>
            <person name="Nagy L.G."/>
            <person name="Floudas D."/>
            <person name="Copeland A."/>
            <person name="Barry K.W."/>
            <person name="Cichocki N."/>
            <person name="Veneault-Fourrey C."/>
            <person name="LaButti K."/>
            <person name="Lindquist E.A."/>
            <person name="Lipzen A."/>
            <person name="Lundell T."/>
            <person name="Morin E."/>
            <person name="Murat C."/>
            <person name="Riley R."/>
            <person name="Ohm R."/>
            <person name="Sun H."/>
            <person name="Tunlid A."/>
            <person name="Henrissat B."/>
            <person name="Grigoriev I.V."/>
            <person name="Hibbett D.S."/>
            <person name="Martin F."/>
        </authorList>
    </citation>
    <scope>NUCLEOTIDE SEQUENCE [LARGE SCALE GENOMIC DNA]</scope>
    <source>
        <strain evidence="3">Ve08.2h10</strain>
    </source>
</reference>
<keyword evidence="3" id="KW-1185">Reference proteome</keyword>
<evidence type="ECO:0000313" key="3">
    <source>
        <dbReference type="Proteomes" id="UP000054538"/>
    </source>
</evidence>
<sequence>LRETLMGNVAVKVLTVLSSMDSVGLNLPLFLDFLSWGDQECVINAKIRYARTALMVSAELPGILECWRNLPWAPGSTDTCSKAAQPVIEEFALSCIAQVVEKELQGVGESMCPADKVSDTGLTCFLIKDMTLNGSLQIVLSVIFQLLFAWSQHHNCWPKFVTTFLHAQGISAKLLDLLHAFGSTMSHKWSVHSFNTMSTNALEKVCQKAHTGPFVLSHDNVNIPFHTFSQRLNKQSHFDSGMAATVYFQPNTPPEPPLSNRTLQQFHEEGRKHPLTIHEIFELEVKSAASQYEHDICCILQYHTGSPKFDLKTYEHKDHQFFSPLTLVEKLPCGPQFITEQHILSTVHIEEASYKGNEQLIMEWFKQLHLHTKDERKQTGLEQVIIWVGDQLTVKHLCGLFKYYVQDHMSFD</sequence>
<dbReference type="OrthoDB" id="3203379at2759"/>
<dbReference type="HOGENOM" id="CLU_007061_0_0_1"/>
<organism evidence="2 3">
    <name type="scientific">Paxillus rubicundulus Ve08.2h10</name>
    <dbReference type="NCBI Taxonomy" id="930991"/>
    <lineage>
        <taxon>Eukaryota</taxon>
        <taxon>Fungi</taxon>
        <taxon>Dikarya</taxon>
        <taxon>Basidiomycota</taxon>
        <taxon>Agaricomycotina</taxon>
        <taxon>Agaricomycetes</taxon>
        <taxon>Agaricomycetidae</taxon>
        <taxon>Boletales</taxon>
        <taxon>Paxilineae</taxon>
        <taxon>Paxillaceae</taxon>
        <taxon>Paxillus</taxon>
    </lineage>
</organism>
<feature type="non-terminal residue" evidence="2">
    <location>
        <position position="1"/>
    </location>
</feature>